<proteinExistence type="predicted"/>
<sequence length="227" mass="25655">MSSDSSSISSVEPLQQTPRTNLDFISKSTVHPSRNRSHRSTMSSDRSSISSVEPLQQTQRTNLDFISKCVDTAINRYIQDPASEELSLEIEISQLAWRERRLSSVLIPMTVEEKRFKTLQQRLEMVQYVANAKPDAHERRRRVRKACDKLREHILEMRPFNPFPPRRSLASSLLDDSGASTARSVSQGGAASFSRVPVEKQVAEMRAHRSRSPSPFPGLKKPGRPGK</sequence>
<reference evidence="3" key="1">
    <citation type="submission" date="2016-11" db="UniProtKB">
        <authorList>
            <consortium name="WormBaseParasite"/>
        </authorList>
    </citation>
    <scope>IDENTIFICATION</scope>
</reference>
<protein>
    <submittedName>
        <fullName evidence="3">BHLH domain-containing protein</fullName>
    </submittedName>
</protein>
<feature type="region of interest" description="Disordered" evidence="1">
    <location>
        <begin position="1"/>
        <end position="55"/>
    </location>
</feature>
<dbReference type="WBParaSite" id="L893_g30422.t1">
    <property type="protein sequence ID" value="L893_g30422.t1"/>
    <property type="gene ID" value="L893_g30422"/>
</dbReference>
<accession>A0A1I7ZWX4</accession>
<feature type="compositionally biased region" description="Low complexity" evidence="1">
    <location>
        <begin position="40"/>
        <end position="51"/>
    </location>
</feature>
<evidence type="ECO:0000313" key="2">
    <source>
        <dbReference type="Proteomes" id="UP000095287"/>
    </source>
</evidence>
<evidence type="ECO:0000256" key="1">
    <source>
        <dbReference type="SAM" id="MobiDB-lite"/>
    </source>
</evidence>
<dbReference type="Proteomes" id="UP000095287">
    <property type="component" value="Unplaced"/>
</dbReference>
<organism evidence="2 3">
    <name type="scientific">Steinernema glaseri</name>
    <dbReference type="NCBI Taxonomy" id="37863"/>
    <lineage>
        <taxon>Eukaryota</taxon>
        <taxon>Metazoa</taxon>
        <taxon>Ecdysozoa</taxon>
        <taxon>Nematoda</taxon>
        <taxon>Chromadorea</taxon>
        <taxon>Rhabditida</taxon>
        <taxon>Tylenchina</taxon>
        <taxon>Panagrolaimomorpha</taxon>
        <taxon>Strongyloidoidea</taxon>
        <taxon>Steinernematidae</taxon>
        <taxon>Steinernema</taxon>
    </lineage>
</organism>
<feature type="compositionally biased region" description="Low complexity" evidence="1">
    <location>
        <begin position="1"/>
        <end position="10"/>
    </location>
</feature>
<name>A0A1I7ZWX4_9BILA</name>
<keyword evidence="2" id="KW-1185">Reference proteome</keyword>
<dbReference type="AlphaFoldDB" id="A0A1I7ZWX4"/>
<feature type="region of interest" description="Disordered" evidence="1">
    <location>
        <begin position="169"/>
        <end position="227"/>
    </location>
</feature>
<evidence type="ECO:0000313" key="3">
    <source>
        <dbReference type="WBParaSite" id="L893_g30422.t1"/>
    </source>
</evidence>
<feature type="compositionally biased region" description="Basic and acidic residues" evidence="1">
    <location>
        <begin position="197"/>
        <end position="207"/>
    </location>
</feature>
<feature type="compositionally biased region" description="Low complexity" evidence="1">
    <location>
        <begin position="169"/>
        <end position="180"/>
    </location>
</feature>